<reference evidence="1" key="1">
    <citation type="journal article" date="2015" name="Nature">
        <title>Complex archaea that bridge the gap between prokaryotes and eukaryotes.</title>
        <authorList>
            <person name="Spang A."/>
            <person name="Saw J.H."/>
            <person name="Jorgensen S.L."/>
            <person name="Zaremba-Niedzwiedzka K."/>
            <person name="Martijn J."/>
            <person name="Lind A.E."/>
            <person name="van Eijk R."/>
            <person name="Schleper C."/>
            <person name="Guy L."/>
            <person name="Ettema T.J."/>
        </authorList>
    </citation>
    <scope>NUCLEOTIDE SEQUENCE</scope>
</reference>
<organism evidence="1">
    <name type="scientific">marine sediment metagenome</name>
    <dbReference type="NCBI Taxonomy" id="412755"/>
    <lineage>
        <taxon>unclassified sequences</taxon>
        <taxon>metagenomes</taxon>
        <taxon>ecological metagenomes</taxon>
    </lineage>
</organism>
<comment type="caution">
    <text evidence="1">The sequence shown here is derived from an EMBL/GenBank/DDBJ whole genome shotgun (WGS) entry which is preliminary data.</text>
</comment>
<protein>
    <submittedName>
        <fullName evidence="1">Uncharacterized protein</fullName>
    </submittedName>
</protein>
<dbReference type="AlphaFoldDB" id="A0A0F9F0Q7"/>
<sequence length="102" mass="11136">MPLYWDNDNNLWSEPLTDGNGAALTTGTVKAAVLSEDGETEYIAAGTMTLDAGVVWKRALTNAQIATITAGTRKVRIRITIGTDPNATRDRIEEMTNFVKTY</sequence>
<proteinExistence type="predicted"/>
<accession>A0A0F9F0Q7</accession>
<gene>
    <name evidence="1" type="ORF">LCGC14_2301740</name>
</gene>
<evidence type="ECO:0000313" key="1">
    <source>
        <dbReference type="EMBL" id="KKL50815.1"/>
    </source>
</evidence>
<name>A0A0F9F0Q7_9ZZZZ</name>
<dbReference type="EMBL" id="LAZR01032462">
    <property type="protein sequence ID" value="KKL50815.1"/>
    <property type="molecule type" value="Genomic_DNA"/>
</dbReference>